<evidence type="ECO:0000313" key="2">
    <source>
        <dbReference type="EMBL" id="SOQ44856.1"/>
    </source>
</evidence>
<evidence type="ECO:0000256" key="1">
    <source>
        <dbReference type="SAM" id="MobiDB-lite"/>
    </source>
</evidence>
<protein>
    <submittedName>
        <fullName evidence="2">SFRICE_024994</fullName>
    </submittedName>
</protein>
<gene>
    <name evidence="2" type="ORF">SFRICE_024994</name>
</gene>
<feature type="compositionally biased region" description="Basic residues" evidence="1">
    <location>
        <begin position="354"/>
        <end position="363"/>
    </location>
</feature>
<accession>A0A2H1VVS5</accession>
<dbReference type="AlphaFoldDB" id="A0A2H1VVS5"/>
<dbReference type="EMBL" id="ODYU01004698">
    <property type="protein sequence ID" value="SOQ44856.1"/>
    <property type="molecule type" value="Genomic_DNA"/>
</dbReference>
<organism evidence="2">
    <name type="scientific">Spodoptera frugiperda</name>
    <name type="common">Fall armyworm</name>
    <dbReference type="NCBI Taxonomy" id="7108"/>
    <lineage>
        <taxon>Eukaryota</taxon>
        <taxon>Metazoa</taxon>
        <taxon>Ecdysozoa</taxon>
        <taxon>Arthropoda</taxon>
        <taxon>Hexapoda</taxon>
        <taxon>Insecta</taxon>
        <taxon>Pterygota</taxon>
        <taxon>Neoptera</taxon>
        <taxon>Endopterygota</taxon>
        <taxon>Lepidoptera</taxon>
        <taxon>Glossata</taxon>
        <taxon>Ditrysia</taxon>
        <taxon>Noctuoidea</taxon>
        <taxon>Noctuidae</taxon>
        <taxon>Amphipyrinae</taxon>
        <taxon>Spodoptera</taxon>
    </lineage>
</organism>
<proteinExistence type="predicted"/>
<sequence length="389" mass="43966">MKFLPRVVMQNKIMTKTILLIKVDPCKPFFLRWQNHPMTSPALGEASSGSGISPTGPHLWWSDGSLRRARNATRHTHGSGSVRAVSYPCSPSAGPHLRWPEIVRQSPTIPYKPRPTFLLSSPCFIHNEVIGGLAEIGLNGCEKWMLRPCGFSLLDLAGTAVPLDEQLFSSIYCINTMAHSYVNVLHRRPHHHLSSGEITAKRRPINSKKKKNTIARAYSLCLYQNQRGKFSQITPKLIHLQDNHNINAHTQRHAFYPRRGRQRCTLRHVMPLYNVYPLYTICVISPIVIGGEPYAGHVSRLRATTEKFSKIRQKPSNTLPDPGIEPETPCPAVALATTRPTWQSGTRLVSSHTQPRHTTRRLSRNAAHEYEPLAWLETSRVPRQNMVMN</sequence>
<name>A0A2H1VVS5_SPOFR</name>
<feature type="compositionally biased region" description="Polar residues" evidence="1">
    <location>
        <begin position="343"/>
        <end position="353"/>
    </location>
</feature>
<reference evidence="2" key="1">
    <citation type="submission" date="2016-07" db="EMBL/GenBank/DDBJ databases">
        <authorList>
            <person name="Bretaudeau A."/>
        </authorList>
    </citation>
    <scope>NUCLEOTIDE SEQUENCE</scope>
    <source>
        <strain evidence="2">Rice</strain>
        <tissue evidence="2">Whole body</tissue>
    </source>
</reference>
<feature type="region of interest" description="Disordered" evidence="1">
    <location>
        <begin position="343"/>
        <end position="364"/>
    </location>
</feature>